<evidence type="ECO:0000256" key="2">
    <source>
        <dbReference type="ARBA" id="ARBA00022964"/>
    </source>
</evidence>
<evidence type="ECO:0000313" key="7">
    <source>
        <dbReference type="Proteomes" id="UP000608154"/>
    </source>
</evidence>
<dbReference type="AlphaFoldDB" id="A0A916X6B1"/>
<gene>
    <name evidence="6" type="ORF">GCM10011494_27860</name>
</gene>
<dbReference type="InterPro" id="IPR051821">
    <property type="entry name" value="Asp/Asn_beta-hydroxylase"/>
</dbReference>
<keyword evidence="4" id="KW-0472">Membrane</keyword>
<evidence type="ECO:0000259" key="5">
    <source>
        <dbReference type="Pfam" id="PF05118"/>
    </source>
</evidence>
<dbReference type="GO" id="GO:0016020">
    <property type="term" value="C:membrane"/>
    <property type="evidence" value="ECO:0007669"/>
    <property type="project" value="TreeGrafter"/>
</dbReference>
<accession>A0A916X6B1</accession>
<evidence type="ECO:0000256" key="1">
    <source>
        <dbReference type="ARBA" id="ARBA00007730"/>
    </source>
</evidence>
<comment type="caution">
    <text evidence="6">The sequence shown here is derived from an EMBL/GenBank/DDBJ whole genome shotgun (WGS) entry which is preliminary data.</text>
</comment>
<keyword evidence="4" id="KW-1133">Transmembrane helix</keyword>
<evidence type="ECO:0000256" key="4">
    <source>
        <dbReference type="SAM" id="Phobius"/>
    </source>
</evidence>
<dbReference type="GO" id="GO:0051213">
    <property type="term" value="F:dioxygenase activity"/>
    <property type="evidence" value="ECO:0007669"/>
    <property type="project" value="UniProtKB-KW"/>
</dbReference>
<dbReference type="Gene3D" id="2.60.120.330">
    <property type="entry name" value="B-lactam Antibiotic, Isopenicillin N Synthase, Chain"/>
    <property type="match status" value="1"/>
</dbReference>
<reference evidence="6" key="1">
    <citation type="journal article" date="2014" name="Int. J. Syst. Evol. Microbiol.">
        <title>Complete genome sequence of Corynebacterium casei LMG S-19264T (=DSM 44701T), isolated from a smear-ripened cheese.</title>
        <authorList>
            <consortium name="US DOE Joint Genome Institute (JGI-PGF)"/>
            <person name="Walter F."/>
            <person name="Albersmeier A."/>
            <person name="Kalinowski J."/>
            <person name="Ruckert C."/>
        </authorList>
    </citation>
    <scope>NUCLEOTIDE SEQUENCE</scope>
    <source>
        <strain evidence="6">CGMCC 1.15095</strain>
    </source>
</reference>
<comment type="similarity">
    <text evidence="1">Belongs to the aspartyl/asparaginyl beta-hydroxylase family.</text>
</comment>
<name>A0A916X6B1_9SPHN</name>
<feature type="transmembrane region" description="Helical" evidence="4">
    <location>
        <begin position="118"/>
        <end position="140"/>
    </location>
</feature>
<organism evidence="6 7">
    <name type="scientific">Novosphingobium endophyticum</name>
    <dbReference type="NCBI Taxonomy" id="1955250"/>
    <lineage>
        <taxon>Bacteria</taxon>
        <taxon>Pseudomonadati</taxon>
        <taxon>Pseudomonadota</taxon>
        <taxon>Alphaproteobacteria</taxon>
        <taxon>Sphingomonadales</taxon>
        <taxon>Sphingomonadaceae</taxon>
        <taxon>Novosphingobium</taxon>
    </lineage>
</organism>
<dbReference type="RefSeq" id="WP_188772162.1">
    <property type="nucleotide sequence ID" value="NZ_BMHK01000020.1"/>
</dbReference>
<feature type="transmembrane region" description="Helical" evidence="4">
    <location>
        <begin position="48"/>
        <end position="67"/>
    </location>
</feature>
<dbReference type="Pfam" id="PF05118">
    <property type="entry name" value="Asp_Arg_Hydrox"/>
    <property type="match status" value="1"/>
</dbReference>
<dbReference type="SUPFAM" id="SSF51197">
    <property type="entry name" value="Clavaminate synthase-like"/>
    <property type="match status" value="1"/>
</dbReference>
<dbReference type="InterPro" id="IPR027443">
    <property type="entry name" value="IPNS-like_sf"/>
</dbReference>
<feature type="domain" description="Aspartyl/asparaginy/proline hydroxylase" evidence="5">
    <location>
        <begin position="217"/>
        <end position="365"/>
    </location>
</feature>
<dbReference type="EMBL" id="BMHK01000020">
    <property type="protein sequence ID" value="GGC07662.1"/>
    <property type="molecule type" value="Genomic_DNA"/>
</dbReference>
<dbReference type="InterPro" id="IPR007803">
    <property type="entry name" value="Asp/Arg/Pro-Hydrxlase"/>
</dbReference>
<sequence>MGTVRTFNGIFALLASQFVLLVLIAFESVVFRQNNASIFGGPVGLAEHLMMVAVVLALLWLAWSALLEPVELYWGTSAIARFHKWMRPALVLTAALFVCAAAFVLLAERVSLAGLKLFPLVGISLLAPIGVTALLIVSAVRRRQAIKAGIGKMREALQFADPDANVNRIAASIDWEDSSSEISVRASPQGFTFVGLTSKPWHDPEEFSWMPRFVEAVDALRTEAETVLARHDDRIERYHYVGLDGDYWHNFSFVQRHEERPENLALCPVAARLLRIVPGYPAFRDAMYSILGPHGVILPHRDVSNVFLTLHLPLIVPDGGHIEVGGIRREWRYGEPLIFDSSYKHEAVNPSGEPRVVLLLDFPHPDLTKVERDWIRAARI</sequence>
<keyword evidence="3" id="KW-0560">Oxidoreductase</keyword>
<keyword evidence="2" id="KW-0223">Dioxygenase</keyword>
<dbReference type="PANTHER" id="PTHR46332:SF5">
    <property type="entry name" value="ASPARTATE BETA-HYDROXYLASE DOMAIN CONTAINING 2"/>
    <property type="match status" value="1"/>
</dbReference>
<dbReference type="PANTHER" id="PTHR46332">
    <property type="entry name" value="ASPARTATE BETA-HYDROXYLASE DOMAIN-CONTAINING PROTEIN 2"/>
    <property type="match status" value="1"/>
</dbReference>
<evidence type="ECO:0000313" key="6">
    <source>
        <dbReference type="EMBL" id="GGC07662.1"/>
    </source>
</evidence>
<keyword evidence="4" id="KW-0812">Transmembrane</keyword>
<reference evidence="6" key="2">
    <citation type="submission" date="2020-09" db="EMBL/GenBank/DDBJ databases">
        <authorList>
            <person name="Sun Q."/>
            <person name="Zhou Y."/>
        </authorList>
    </citation>
    <scope>NUCLEOTIDE SEQUENCE</scope>
    <source>
        <strain evidence="6">CGMCC 1.15095</strain>
    </source>
</reference>
<keyword evidence="7" id="KW-1185">Reference proteome</keyword>
<dbReference type="Proteomes" id="UP000608154">
    <property type="component" value="Unassembled WGS sequence"/>
</dbReference>
<evidence type="ECO:0000256" key="3">
    <source>
        <dbReference type="ARBA" id="ARBA00023002"/>
    </source>
</evidence>
<proteinExistence type="inferred from homology"/>
<protein>
    <recommendedName>
        <fullName evidence="5">Aspartyl/asparaginy/proline hydroxylase domain-containing protein</fullName>
    </recommendedName>
</protein>
<feature type="transmembrane region" description="Helical" evidence="4">
    <location>
        <begin position="88"/>
        <end position="106"/>
    </location>
</feature>